<comment type="subcellular location">
    <subcellularLocation>
        <location evidence="1">Membrane</location>
        <topology evidence="1">Multi-pass membrane protein</topology>
    </subcellularLocation>
</comment>
<evidence type="ECO:0000313" key="9">
    <source>
        <dbReference type="WBParaSite" id="TCNE_0001053601-mRNA-1"/>
    </source>
</evidence>
<dbReference type="PANTHER" id="PTHR21041:SF9">
    <property type="entry name" value="DENDRITIC CELL-SPECIFIC TRANSMEMBRANE PROTEIN-LIKE DOMAIN-CONTAINING PROTEIN"/>
    <property type="match status" value="1"/>
</dbReference>
<sequence length="761" mass="87872">MSFSVLYRQRQKAIAKLEKFKLVAENCRRSVAGEPLLLNRWTVFRKKIGKIFPPLRPYPRLPSSNAYERMFDQGTRENDLLRIILTVVICESVGLFFFVTLAIKYATFPSRLGVNVSMVVQAIMGLMIAFPSIRAVVLIAVPSLTTGKLRSILLLFILSWSFQIPAMNATKNLELLAESVGCIRDSAVTVSNQVIEETNQQSSLFSLDGYKSHMRHFAKHVLDFQQSLRKVQAMMAGFGRQTKDYLKQLLRIKQRCQRFFIGPYYFCISIFENAASTCDRFVIFKNDYRCRFIKAMKHVRFLRPHSTLVCDASRFTEQVCVLPKRIEDSLRHGYHTFVSDETRNSLKTILDALNFKFYLREAKNLKKTWQEDIGISLNVSSDFNSTQSIDFKRMKDSLREKVRHYAEFVKYITMAITCLIAPLVLLPFITAIIYAAKYNRTEKVDNYFITDDLRNIDLLREAEGQPTVLPLLPEEKRNYIEGFSLHMVDSERTKMIIAFACTIIGGFLPLILILLDMFTYHIIYYSYEFFRSNLTRTDRLDHYVMQVSGEGFAASLLKRILEIFNPIAGGTASDDGWRNCFDEPTPPDYSLFQVIFLTYVICLILCVVQVYAFRLRRLIAAHYWPSRSKPRALFLFNKILEGRKNILSQTIKAAKKRELEEQLADDELAGRGHIINRGLPILGADQYQCVRCGRPDLSITDARYESLLTLFFFFAQEVFAVLKMVMKDVEFYCDSSCEEDEYAEEVTATKGRIISLHMKSN</sequence>
<keyword evidence="4 5" id="KW-0472">Membrane</keyword>
<keyword evidence="2 5" id="KW-0812">Transmembrane</keyword>
<feature type="transmembrane region" description="Helical" evidence="5">
    <location>
        <begin position="80"/>
        <end position="106"/>
    </location>
</feature>
<name>A0A183UPW6_TOXCA</name>
<evidence type="ECO:0000256" key="5">
    <source>
        <dbReference type="SAM" id="Phobius"/>
    </source>
</evidence>
<gene>
    <name evidence="7" type="ORF">TCNE_LOCUS10536</name>
</gene>
<feature type="transmembrane region" description="Helical" evidence="5">
    <location>
        <begin position="118"/>
        <end position="140"/>
    </location>
</feature>
<evidence type="ECO:0000256" key="4">
    <source>
        <dbReference type="ARBA" id="ARBA00023136"/>
    </source>
</evidence>
<dbReference type="InterPro" id="IPR012858">
    <property type="entry name" value="DC_STAMP-like"/>
</dbReference>
<dbReference type="AlphaFoldDB" id="A0A183UPW6"/>
<dbReference type="Pfam" id="PF26039">
    <property type="entry name" value="Dcst2"/>
    <property type="match status" value="1"/>
</dbReference>
<organism evidence="8 9">
    <name type="scientific">Toxocara canis</name>
    <name type="common">Canine roundworm</name>
    <dbReference type="NCBI Taxonomy" id="6265"/>
    <lineage>
        <taxon>Eukaryota</taxon>
        <taxon>Metazoa</taxon>
        <taxon>Ecdysozoa</taxon>
        <taxon>Nematoda</taxon>
        <taxon>Chromadorea</taxon>
        <taxon>Rhabditida</taxon>
        <taxon>Spirurina</taxon>
        <taxon>Ascaridomorpha</taxon>
        <taxon>Ascaridoidea</taxon>
        <taxon>Toxocaridae</taxon>
        <taxon>Toxocara</taxon>
    </lineage>
</organism>
<reference evidence="9" key="1">
    <citation type="submission" date="2016-06" db="UniProtKB">
        <authorList>
            <consortium name="WormBaseParasite"/>
        </authorList>
    </citation>
    <scope>IDENTIFICATION</scope>
</reference>
<protein>
    <submittedName>
        <fullName evidence="9">DC_STAMP domain-containing protein</fullName>
    </submittedName>
</protein>
<evidence type="ECO:0000256" key="3">
    <source>
        <dbReference type="ARBA" id="ARBA00022989"/>
    </source>
</evidence>
<dbReference type="InterPro" id="IPR051856">
    <property type="entry name" value="CSR-E3_Ligase_Protein"/>
</dbReference>
<dbReference type="GO" id="GO:0016020">
    <property type="term" value="C:membrane"/>
    <property type="evidence" value="ECO:0007669"/>
    <property type="project" value="UniProtKB-SubCell"/>
</dbReference>
<feature type="transmembrane region" description="Helical" evidence="5">
    <location>
        <begin position="591"/>
        <end position="613"/>
    </location>
</feature>
<feature type="domain" description="Dendritic cell-specific transmembrane protein-like" evidence="6">
    <location>
        <begin position="445"/>
        <end position="636"/>
    </location>
</feature>
<dbReference type="Proteomes" id="UP000050794">
    <property type="component" value="Unassembled WGS sequence"/>
</dbReference>
<proteinExistence type="predicted"/>
<accession>A0A183UPW6</accession>
<keyword evidence="8" id="KW-1185">Reference proteome</keyword>
<feature type="transmembrane region" description="Helical" evidence="5">
    <location>
        <begin position="411"/>
        <end position="436"/>
    </location>
</feature>
<feature type="transmembrane region" description="Helical" evidence="5">
    <location>
        <begin position="496"/>
        <end position="523"/>
    </location>
</feature>
<reference evidence="7 8" key="2">
    <citation type="submission" date="2018-11" db="EMBL/GenBank/DDBJ databases">
        <authorList>
            <consortium name="Pathogen Informatics"/>
        </authorList>
    </citation>
    <scope>NUCLEOTIDE SEQUENCE [LARGE SCALE GENOMIC DNA]</scope>
</reference>
<dbReference type="WBParaSite" id="TCNE_0001053601-mRNA-1">
    <property type="protein sequence ID" value="TCNE_0001053601-mRNA-1"/>
    <property type="gene ID" value="TCNE_0001053601"/>
</dbReference>
<dbReference type="EMBL" id="UYWY01020533">
    <property type="protein sequence ID" value="VDM41857.1"/>
    <property type="molecule type" value="Genomic_DNA"/>
</dbReference>
<dbReference type="Pfam" id="PF07782">
    <property type="entry name" value="DC_STAMP"/>
    <property type="match status" value="1"/>
</dbReference>
<evidence type="ECO:0000313" key="7">
    <source>
        <dbReference type="EMBL" id="VDM41857.1"/>
    </source>
</evidence>
<evidence type="ECO:0000313" key="8">
    <source>
        <dbReference type="Proteomes" id="UP000050794"/>
    </source>
</evidence>
<dbReference type="PANTHER" id="PTHR21041">
    <property type="entry name" value="DENDRITIC CELL-SPECIFIC TRANSMEMBRANE PROTEIN"/>
    <property type="match status" value="1"/>
</dbReference>
<evidence type="ECO:0000259" key="6">
    <source>
        <dbReference type="Pfam" id="PF07782"/>
    </source>
</evidence>
<keyword evidence="3 5" id="KW-1133">Transmembrane helix</keyword>
<evidence type="ECO:0000256" key="1">
    <source>
        <dbReference type="ARBA" id="ARBA00004141"/>
    </source>
</evidence>
<evidence type="ECO:0000256" key="2">
    <source>
        <dbReference type="ARBA" id="ARBA00022692"/>
    </source>
</evidence>
<feature type="transmembrane region" description="Helical" evidence="5">
    <location>
        <begin position="152"/>
        <end position="169"/>
    </location>
</feature>